<gene>
    <name evidence="1" type="ORF">I6J37_00005</name>
</gene>
<protein>
    <submittedName>
        <fullName evidence="1">Uncharacterized protein</fullName>
    </submittedName>
</protein>
<accession>A0ABX7HFU0</accession>
<evidence type="ECO:0000313" key="2">
    <source>
        <dbReference type="Proteomes" id="UP000627155"/>
    </source>
</evidence>
<keyword evidence="2" id="KW-1185">Reference proteome</keyword>
<evidence type="ECO:0000313" key="1">
    <source>
        <dbReference type="EMBL" id="QRO85127.1"/>
    </source>
</evidence>
<sequence>MSAEIKGTRSMLEKIRAKYGETKMLKAQDRALRRGAQYFTSVMKEEFEVFRDTGATIDEMTTTEPYFIHGQVRIIKVYWSGSKSRQSIIHINEYGSVKNTNPRGRGAIARTMYRTEEPYKDIIRESLRGDL</sequence>
<dbReference type="Proteomes" id="UP000627155">
    <property type="component" value="Chromosome"/>
</dbReference>
<proteinExistence type="predicted"/>
<reference evidence="1 2" key="1">
    <citation type="submission" date="2021-02" db="EMBL/GenBank/DDBJ databases">
        <title>FDA dAtabase for Regulatory Grade micrObial Sequences (FDA-ARGOS): Supporting development and validation of Infectious Disease Dx tests.</title>
        <authorList>
            <person name="Sproer C."/>
            <person name="Gronow S."/>
            <person name="Severitt S."/>
            <person name="Schroder I."/>
            <person name="Tallon L."/>
            <person name="Sadzewicz L."/>
            <person name="Zhao X."/>
            <person name="Boylan J."/>
            <person name="Ott S."/>
            <person name="Bowen H."/>
            <person name="Vavikolanu K."/>
            <person name="Mehta A."/>
            <person name="Aluvathingal J."/>
            <person name="Nadendla S."/>
            <person name="Lowell S."/>
            <person name="Myers T."/>
            <person name="Yan Y."/>
            <person name="Sichtig H."/>
        </authorList>
    </citation>
    <scope>NUCLEOTIDE SEQUENCE [LARGE SCALE GENOMIC DNA]</scope>
    <source>
        <strain evidence="1 2">FDAARGOS_1207</strain>
    </source>
</reference>
<dbReference type="EMBL" id="CP069486">
    <property type="protein sequence ID" value="QRO85127.1"/>
    <property type="molecule type" value="Genomic_DNA"/>
</dbReference>
<name>A0ABX7HFU0_9STAP</name>
<dbReference type="RefSeq" id="WP_103322858.1">
    <property type="nucleotide sequence ID" value="NZ_CP069486.1"/>
</dbReference>
<organism evidence="1 2">
    <name type="scientific">Mammaliicoccus vitulinus</name>
    <dbReference type="NCBI Taxonomy" id="71237"/>
    <lineage>
        <taxon>Bacteria</taxon>
        <taxon>Bacillati</taxon>
        <taxon>Bacillota</taxon>
        <taxon>Bacilli</taxon>
        <taxon>Bacillales</taxon>
        <taxon>Staphylococcaceae</taxon>
        <taxon>Mammaliicoccus</taxon>
    </lineage>
</organism>